<accession>A0A4Q7X704</accession>
<reference evidence="5 6" key="1">
    <citation type="journal article" date="2015" name="Stand. Genomic Sci.">
        <title>Genomic Encyclopedia of Bacterial and Archaeal Type Strains, Phase III: the genomes of soil and plant-associated and newly described type strains.</title>
        <authorList>
            <person name="Whitman W.B."/>
            <person name="Woyke T."/>
            <person name="Klenk H.P."/>
            <person name="Zhou Y."/>
            <person name="Lilburn T.G."/>
            <person name="Beck B.J."/>
            <person name="De Vos P."/>
            <person name="Vandamme P."/>
            <person name="Eisen J.A."/>
            <person name="Garrity G."/>
            <person name="Hugenholtz P."/>
            <person name="Kyrpides N.C."/>
        </authorList>
    </citation>
    <scope>NUCLEOTIDE SEQUENCE [LARGE SCALE GENOMIC DNA]</scope>
    <source>
        <strain evidence="5 6">VKM Ac-2540</strain>
    </source>
</reference>
<dbReference type="PANTHER" id="PTHR30055">
    <property type="entry name" value="HTH-TYPE TRANSCRIPTIONAL REGULATOR RUTR"/>
    <property type="match status" value="1"/>
</dbReference>
<organism evidence="5 6">
    <name type="scientific">Kribbella rubisoli</name>
    <dbReference type="NCBI Taxonomy" id="3075929"/>
    <lineage>
        <taxon>Bacteria</taxon>
        <taxon>Bacillati</taxon>
        <taxon>Actinomycetota</taxon>
        <taxon>Actinomycetes</taxon>
        <taxon>Propionibacteriales</taxon>
        <taxon>Kribbellaceae</taxon>
        <taxon>Kribbella</taxon>
    </lineage>
</organism>
<feature type="compositionally biased region" description="Basic and acidic residues" evidence="3">
    <location>
        <begin position="21"/>
        <end position="30"/>
    </location>
</feature>
<dbReference type="PROSITE" id="PS50977">
    <property type="entry name" value="HTH_TETR_2"/>
    <property type="match status" value="1"/>
</dbReference>
<dbReference type="SUPFAM" id="SSF46689">
    <property type="entry name" value="Homeodomain-like"/>
    <property type="match status" value="1"/>
</dbReference>
<dbReference type="AlphaFoldDB" id="A0A4Q7X704"/>
<proteinExistence type="predicted"/>
<protein>
    <submittedName>
        <fullName evidence="5">TetR family transcriptional regulator</fullName>
    </submittedName>
</protein>
<dbReference type="OrthoDB" id="4542210at2"/>
<sequence length="220" mass="23765">MNNSTGPQSASQRGLPVVGEPRPERADARRNRLRVLEAADRLFTEHGVKHVSLDAIAAEAGVGKGTVFRRFGDRAGLAVALLDEREQELQAKILTGPPPLGPGAPPLTRVTAFLDAYLDLLDRHVELFMDSENASDGARYRIGSYHLWHRHLSHLIEAAHPTLDADYTAHALLAPLAADLHHALRTQGFPLDRLKSGLHAVAASLLPVSAADPTVDDGNE</sequence>
<dbReference type="PRINTS" id="PR00455">
    <property type="entry name" value="HTHTETR"/>
</dbReference>
<dbReference type="InterPro" id="IPR001647">
    <property type="entry name" value="HTH_TetR"/>
</dbReference>
<feature type="domain" description="HTH tetR-type" evidence="4">
    <location>
        <begin position="29"/>
        <end position="89"/>
    </location>
</feature>
<dbReference type="RefSeq" id="WP_130440272.1">
    <property type="nucleotide sequence ID" value="NZ_SHKR01000011.1"/>
</dbReference>
<dbReference type="GO" id="GO:0003700">
    <property type="term" value="F:DNA-binding transcription factor activity"/>
    <property type="evidence" value="ECO:0007669"/>
    <property type="project" value="TreeGrafter"/>
</dbReference>
<dbReference type="Proteomes" id="UP000292027">
    <property type="component" value="Unassembled WGS sequence"/>
</dbReference>
<feature type="compositionally biased region" description="Polar residues" evidence="3">
    <location>
        <begin position="1"/>
        <end position="12"/>
    </location>
</feature>
<dbReference type="Gene3D" id="1.10.357.10">
    <property type="entry name" value="Tetracycline Repressor, domain 2"/>
    <property type="match status" value="1"/>
</dbReference>
<dbReference type="PANTHER" id="PTHR30055:SF209">
    <property type="entry name" value="POSSIBLE TRANSCRIPTIONAL REGULATORY PROTEIN (PROBABLY TETR-FAMILY)"/>
    <property type="match status" value="1"/>
</dbReference>
<feature type="region of interest" description="Disordered" evidence="3">
    <location>
        <begin position="1"/>
        <end position="30"/>
    </location>
</feature>
<keyword evidence="1 2" id="KW-0238">DNA-binding</keyword>
<dbReference type="InterPro" id="IPR009057">
    <property type="entry name" value="Homeodomain-like_sf"/>
</dbReference>
<dbReference type="EMBL" id="SHKR01000011">
    <property type="protein sequence ID" value="RZU18857.1"/>
    <property type="molecule type" value="Genomic_DNA"/>
</dbReference>
<feature type="DNA-binding region" description="H-T-H motif" evidence="2">
    <location>
        <begin position="52"/>
        <end position="71"/>
    </location>
</feature>
<gene>
    <name evidence="5" type="ORF">EV645_1057</name>
</gene>
<dbReference type="InterPro" id="IPR050109">
    <property type="entry name" value="HTH-type_TetR-like_transc_reg"/>
</dbReference>
<evidence type="ECO:0000256" key="1">
    <source>
        <dbReference type="ARBA" id="ARBA00023125"/>
    </source>
</evidence>
<evidence type="ECO:0000256" key="2">
    <source>
        <dbReference type="PROSITE-ProRule" id="PRU00335"/>
    </source>
</evidence>
<keyword evidence="6" id="KW-1185">Reference proteome</keyword>
<name>A0A4Q7X704_9ACTN</name>
<comment type="caution">
    <text evidence="5">The sequence shown here is derived from an EMBL/GenBank/DDBJ whole genome shotgun (WGS) entry which is preliminary data.</text>
</comment>
<evidence type="ECO:0000259" key="4">
    <source>
        <dbReference type="PROSITE" id="PS50977"/>
    </source>
</evidence>
<evidence type="ECO:0000313" key="6">
    <source>
        <dbReference type="Proteomes" id="UP000292027"/>
    </source>
</evidence>
<evidence type="ECO:0000256" key="3">
    <source>
        <dbReference type="SAM" id="MobiDB-lite"/>
    </source>
</evidence>
<dbReference type="GO" id="GO:0000976">
    <property type="term" value="F:transcription cis-regulatory region binding"/>
    <property type="evidence" value="ECO:0007669"/>
    <property type="project" value="TreeGrafter"/>
</dbReference>
<evidence type="ECO:0000313" key="5">
    <source>
        <dbReference type="EMBL" id="RZU18857.1"/>
    </source>
</evidence>
<dbReference type="Pfam" id="PF00440">
    <property type="entry name" value="TetR_N"/>
    <property type="match status" value="1"/>
</dbReference>